<protein>
    <recommendedName>
        <fullName evidence="15">ATP-dependent helicase Rep</fullName>
    </recommendedName>
    <alternativeName>
        <fullName evidence="16">RepP</fullName>
    </alternativeName>
</protein>
<dbReference type="GO" id="GO:0003724">
    <property type="term" value="F:RNA helicase activity"/>
    <property type="evidence" value="ECO:0007669"/>
    <property type="project" value="InterPro"/>
</dbReference>
<evidence type="ECO:0000256" key="5">
    <source>
        <dbReference type="ARBA" id="ARBA00022695"/>
    </source>
</evidence>
<sequence length="339" mass="38699">MIKEPEVSRRWVFTLHLSDPEASLESLMEAMPEEFRKRIKYLVMQKEVCPSTGRLHAQGAIALSGMMRMAGMKKALPTAHWEIAKNWEGAKKYCQKLETRLQGTEPFEYGKDTVQGERTDLQAVVDDIKVGKRMRDIAQEHPIAYVRYHKGFQALRSALEPPKAQERRCALFYGATATGKTRMVFDNLPDVYTVFDTKTPWFDGYNGEANVLLDECGPGMMSHNYLKRLLDRYPMSVPIKSGSATWAATTIVLTSNVKLREWFNGLTVEDYAALERRLTIFKFPEEKWLAEAWIRGSEKPRTIEAAPTEVVETEDDSPVINGTWPASMTHGHEAFWDEL</sequence>
<keyword evidence="4" id="KW-0808">Transferase</keyword>
<dbReference type="GO" id="GO:0016787">
    <property type="term" value="F:hydrolase activity"/>
    <property type="evidence" value="ECO:0007669"/>
    <property type="project" value="UniProtKB-KW"/>
</dbReference>
<dbReference type="PROSITE" id="PS52020">
    <property type="entry name" value="CRESS_DNA_REP"/>
    <property type="match status" value="1"/>
</dbReference>
<evidence type="ECO:0000256" key="12">
    <source>
        <dbReference type="ARBA" id="ARBA00023124"/>
    </source>
</evidence>
<dbReference type="Pfam" id="PF00910">
    <property type="entry name" value="RNA_helicase"/>
    <property type="match status" value="1"/>
</dbReference>
<dbReference type="Pfam" id="PF02407">
    <property type="entry name" value="Viral_Rep"/>
    <property type="match status" value="1"/>
</dbReference>
<keyword evidence="10" id="KW-0255">Endonuclease</keyword>
<evidence type="ECO:0000256" key="6">
    <source>
        <dbReference type="ARBA" id="ARBA00022705"/>
    </source>
</evidence>
<dbReference type="InterPro" id="IPR000605">
    <property type="entry name" value="Helicase_SF3_ssDNA/RNA_vir"/>
</dbReference>
<accession>A0A1D8MJZ4</accession>
<evidence type="ECO:0000256" key="1">
    <source>
        <dbReference type="ARBA" id="ARBA00001936"/>
    </source>
</evidence>
<dbReference type="GO" id="GO:0004519">
    <property type="term" value="F:endonuclease activity"/>
    <property type="evidence" value="ECO:0007669"/>
    <property type="project" value="UniProtKB-KW"/>
</dbReference>
<feature type="domain" description="CRESS-DNA virus Rep endonuclease" evidence="18">
    <location>
        <begin position="5"/>
        <end position="112"/>
    </location>
</feature>
<evidence type="ECO:0000256" key="11">
    <source>
        <dbReference type="ARBA" id="ARBA00022801"/>
    </source>
</evidence>
<evidence type="ECO:0000256" key="14">
    <source>
        <dbReference type="ARBA" id="ARBA00023268"/>
    </source>
</evidence>
<dbReference type="GO" id="GO:0046872">
    <property type="term" value="F:metal ion binding"/>
    <property type="evidence" value="ECO:0007669"/>
    <property type="project" value="UniProtKB-KW"/>
</dbReference>
<dbReference type="GO" id="GO:0016779">
    <property type="term" value="F:nucleotidyltransferase activity"/>
    <property type="evidence" value="ECO:0007669"/>
    <property type="project" value="UniProtKB-KW"/>
</dbReference>
<dbReference type="SUPFAM" id="SSF52540">
    <property type="entry name" value="P-loop containing nucleoside triphosphate hydrolases"/>
    <property type="match status" value="1"/>
</dbReference>
<comment type="cofactor">
    <cofactor evidence="1">
        <name>Mn(2+)</name>
        <dbReference type="ChEBI" id="CHEBI:29035"/>
    </cofactor>
</comment>
<dbReference type="GO" id="GO:0006260">
    <property type="term" value="P:DNA replication"/>
    <property type="evidence" value="ECO:0007669"/>
    <property type="project" value="UniProtKB-KW"/>
</dbReference>
<evidence type="ECO:0000256" key="2">
    <source>
        <dbReference type="ARBA" id="ARBA00004147"/>
    </source>
</evidence>
<dbReference type="GO" id="GO:0003723">
    <property type="term" value="F:RNA binding"/>
    <property type="evidence" value="ECO:0007669"/>
    <property type="project" value="InterPro"/>
</dbReference>
<evidence type="ECO:0000256" key="8">
    <source>
        <dbReference type="ARBA" id="ARBA00022723"/>
    </source>
</evidence>
<keyword evidence="14" id="KW-0511">Multifunctional enzyme</keyword>
<dbReference type="EMBL" id="KX259414">
    <property type="protein sequence ID" value="AOV86253.1"/>
    <property type="molecule type" value="Genomic_DNA"/>
</dbReference>
<evidence type="ECO:0000256" key="4">
    <source>
        <dbReference type="ARBA" id="ARBA00022679"/>
    </source>
</evidence>
<organism evidence="19">
    <name type="scientific">uncultured virus</name>
    <dbReference type="NCBI Taxonomy" id="340016"/>
    <lineage>
        <taxon>Viruses</taxon>
        <taxon>environmental samples</taxon>
    </lineage>
</organism>
<dbReference type="InterPro" id="IPR027417">
    <property type="entry name" value="P-loop_NTPase"/>
</dbReference>
<keyword evidence="11" id="KW-0378">Hydrolase</keyword>
<evidence type="ECO:0000256" key="15">
    <source>
        <dbReference type="ARBA" id="ARBA00030754"/>
    </source>
</evidence>
<comment type="similarity">
    <text evidence="3">Belongs to the nanoviruses/circoviruses replication-associated protein family.</text>
</comment>
<keyword evidence="9" id="KW-0547">Nucleotide-binding</keyword>
<keyword evidence="12" id="KW-0190">Covalent protein-DNA linkage</keyword>
<evidence type="ECO:0000313" key="19">
    <source>
        <dbReference type="EMBL" id="AOV86253.1"/>
    </source>
</evidence>
<evidence type="ECO:0000256" key="3">
    <source>
        <dbReference type="ARBA" id="ARBA00008545"/>
    </source>
</evidence>
<comment type="catalytic activity">
    <reaction evidence="17">
        <text>ATP + H2O = ADP + phosphate + H(+)</text>
        <dbReference type="Rhea" id="RHEA:13065"/>
        <dbReference type="ChEBI" id="CHEBI:15377"/>
        <dbReference type="ChEBI" id="CHEBI:15378"/>
        <dbReference type="ChEBI" id="CHEBI:30616"/>
        <dbReference type="ChEBI" id="CHEBI:43474"/>
        <dbReference type="ChEBI" id="CHEBI:456216"/>
    </reaction>
</comment>
<keyword evidence="8" id="KW-0479">Metal-binding</keyword>
<keyword evidence="5" id="KW-0548">Nucleotidyltransferase</keyword>
<evidence type="ECO:0000259" key="18">
    <source>
        <dbReference type="PROSITE" id="PS52020"/>
    </source>
</evidence>
<keyword evidence="7" id="KW-0540">Nuclease</keyword>
<evidence type="ECO:0000256" key="17">
    <source>
        <dbReference type="ARBA" id="ARBA00049360"/>
    </source>
</evidence>
<dbReference type="Gene3D" id="3.40.50.300">
    <property type="entry name" value="P-loop containing nucleotide triphosphate hydrolases"/>
    <property type="match status" value="1"/>
</dbReference>
<dbReference type="GO" id="GO:0000166">
    <property type="term" value="F:nucleotide binding"/>
    <property type="evidence" value="ECO:0007669"/>
    <property type="project" value="UniProtKB-KW"/>
</dbReference>
<reference evidence="19" key="1">
    <citation type="submission" date="2016-05" db="EMBL/GenBank/DDBJ databases">
        <title>Viral Hybridization Blurs Taxonomic Lines in a Wastewater Treatment Plant.</title>
        <authorList>
            <person name="Pearson V.M.M."/>
            <person name="Caudle S.B."/>
            <person name="Rokyta D.R."/>
        </authorList>
    </citation>
    <scope>NUCLEOTIDE SEQUENCE</scope>
    <source>
        <strain evidence="19">Wastewater_Circular_Virus_FL21</strain>
    </source>
</reference>
<comment type="subcellular location">
    <subcellularLocation>
        <location evidence="2">Host nucleus</location>
    </subcellularLocation>
</comment>
<dbReference type="GO" id="GO:0042025">
    <property type="term" value="C:host cell nucleus"/>
    <property type="evidence" value="ECO:0007669"/>
    <property type="project" value="UniProtKB-SubCell"/>
</dbReference>
<evidence type="ECO:0000256" key="9">
    <source>
        <dbReference type="ARBA" id="ARBA00022741"/>
    </source>
</evidence>
<evidence type="ECO:0000256" key="7">
    <source>
        <dbReference type="ARBA" id="ARBA00022722"/>
    </source>
</evidence>
<dbReference type="Gene3D" id="3.40.1310.20">
    <property type="match status" value="1"/>
</dbReference>
<keyword evidence="6" id="KW-0235">DNA replication</keyword>
<name>A0A1D8MJZ4_9VIRU</name>
<dbReference type="GO" id="GO:0003677">
    <property type="term" value="F:DNA binding"/>
    <property type="evidence" value="ECO:0007669"/>
    <property type="project" value="UniProtKB-KW"/>
</dbReference>
<evidence type="ECO:0000256" key="13">
    <source>
        <dbReference type="ARBA" id="ARBA00023125"/>
    </source>
</evidence>
<dbReference type="InterPro" id="IPR049912">
    <property type="entry name" value="CRESS_DNA_REP"/>
</dbReference>
<evidence type="ECO:0000256" key="10">
    <source>
        <dbReference type="ARBA" id="ARBA00022759"/>
    </source>
</evidence>
<proteinExistence type="inferred from homology"/>
<keyword evidence="13" id="KW-0238">DNA-binding</keyword>
<evidence type="ECO:0000256" key="16">
    <source>
        <dbReference type="ARBA" id="ARBA00032243"/>
    </source>
</evidence>